<reference evidence="8" key="1">
    <citation type="journal article" date="2012" name="Science">
        <title>Fermentation, hydrogen, and sulfur metabolism in multiple uncultivated bacterial phyla.</title>
        <authorList>
            <person name="Wrighton K.C."/>
            <person name="Thomas B.C."/>
            <person name="Sharon I."/>
            <person name="Miller C.S."/>
            <person name="Castelle C.J."/>
            <person name="VerBerkmoes N.C."/>
            <person name="Wilkins M.J."/>
            <person name="Hettich R.L."/>
            <person name="Lipton M.S."/>
            <person name="Williams K.H."/>
            <person name="Long P.E."/>
            <person name="Banfield J.F."/>
        </authorList>
    </citation>
    <scope>NUCLEOTIDE SEQUENCE [LARGE SCALE GENOMIC DNA]</scope>
</reference>
<dbReference type="PROSITE" id="PS51191">
    <property type="entry name" value="FEMABX"/>
    <property type="match status" value="1"/>
</dbReference>
<evidence type="ECO:0000256" key="2">
    <source>
        <dbReference type="ARBA" id="ARBA00022679"/>
    </source>
</evidence>
<proteinExistence type="inferred from homology"/>
<name>K1XJ96_9BACT</name>
<keyword evidence="4" id="KW-0573">Peptidoglycan synthesis</keyword>
<dbReference type="Pfam" id="PF13480">
    <property type="entry name" value="Acetyltransf_6"/>
    <property type="match status" value="1"/>
</dbReference>
<dbReference type="GO" id="GO:0009252">
    <property type="term" value="P:peptidoglycan biosynthetic process"/>
    <property type="evidence" value="ECO:0007669"/>
    <property type="project" value="UniProtKB-KW"/>
</dbReference>
<evidence type="ECO:0000256" key="3">
    <source>
        <dbReference type="ARBA" id="ARBA00022960"/>
    </source>
</evidence>
<keyword evidence="3" id="KW-0133">Cell shape</keyword>
<keyword evidence="2" id="KW-0808">Transferase</keyword>
<evidence type="ECO:0000313" key="8">
    <source>
        <dbReference type="EMBL" id="EKD25246.1"/>
    </source>
</evidence>
<dbReference type="PANTHER" id="PTHR36174">
    <property type="entry name" value="LIPID II:GLYCINE GLYCYLTRANSFERASE"/>
    <property type="match status" value="1"/>
</dbReference>
<dbReference type="EMBL" id="AMFJ01036104">
    <property type="protein sequence ID" value="EKD25246.1"/>
    <property type="molecule type" value="Genomic_DNA"/>
</dbReference>
<dbReference type="InterPro" id="IPR003447">
    <property type="entry name" value="FEMABX"/>
</dbReference>
<dbReference type="InterPro" id="IPR050644">
    <property type="entry name" value="PG_Glycine_Bridge_Synth"/>
</dbReference>
<dbReference type="SUPFAM" id="SSF55729">
    <property type="entry name" value="Acyl-CoA N-acyltransferases (Nat)"/>
    <property type="match status" value="1"/>
</dbReference>
<dbReference type="InterPro" id="IPR016181">
    <property type="entry name" value="Acyl_CoA_acyltransferase"/>
</dbReference>
<feature type="domain" description="BioF2-like acetyltransferase" evidence="7">
    <location>
        <begin position="157"/>
        <end position="281"/>
    </location>
</feature>
<keyword evidence="5" id="KW-0012">Acyltransferase</keyword>
<dbReference type="Gene3D" id="3.40.630.30">
    <property type="match status" value="1"/>
</dbReference>
<comment type="similarity">
    <text evidence="1">Belongs to the FemABX family.</text>
</comment>
<sequence>MYNLYQSQLRKDIQHEIYRKPIFTVELFGKQYFGSIKEKKIGPYTLRRYQVMGVELPSDKEYVRSEIAKLKKHFRKKWFFFQLGIINEIVSFENAWGVCEGFKEDMHDIRLHLQGFLRSNYGLEEAFRENMPTAGIVYDVMKSHEELFKDMNESCRKRTKKSIAQGLEYRIVDQKDSELFFAKWQKTADTKWFSTISRKQYDGLLKYISQGKWMLIGAFLEGEMIAWTICLFDGTYLFCPYGFFDRKYSNIGVQHFLKFKLFSWARDNGFRSVDTGGGSPTWFPKHPLAGVSAFKESLGGTKTELYGSYDIVINKFLYRVFKLYYKLRG</sequence>
<organism evidence="8">
    <name type="scientific">uncultured bacterium</name>
    <name type="common">gcode 4</name>
    <dbReference type="NCBI Taxonomy" id="1234023"/>
    <lineage>
        <taxon>Bacteria</taxon>
        <taxon>environmental samples</taxon>
    </lineage>
</organism>
<dbReference type="AlphaFoldDB" id="K1XJ96"/>
<accession>K1XJ96</accession>
<evidence type="ECO:0000256" key="5">
    <source>
        <dbReference type="ARBA" id="ARBA00023315"/>
    </source>
</evidence>
<comment type="caution">
    <text evidence="8">The sequence shown here is derived from an EMBL/GenBank/DDBJ whole genome shotgun (WGS) entry which is preliminary data.</text>
</comment>
<keyword evidence="6" id="KW-0961">Cell wall biogenesis/degradation</keyword>
<dbReference type="GO" id="GO:0008360">
    <property type="term" value="P:regulation of cell shape"/>
    <property type="evidence" value="ECO:0007669"/>
    <property type="project" value="UniProtKB-KW"/>
</dbReference>
<evidence type="ECO:0000256" key="1">
    <source>
        <dbReference type="ARBA" id="ARBA00009943"/>
    </source>
</evidence>
<dbReference type="InterPro" id="IPR038740">
    <property type="entry name" value="BioF2-like_GNAT_dom"/>
</dbReference>
<dbReference type="GO" id="GO:0071555">
    <property type="term" value="P:cell wall organization"/>
    <property type="evidence" value="ECO:0007669"/>
    <property type="project" value="UniProtKB-KW"/>
</dbReference>
<dbReference type="GO" id="GO:0016755">
    <property type="term" value="F:aminoacyltransferase activity"/>
    <property type="evidence" value="ECO:0007669"/>
    <property type="project" value="InterPro"/>
</dbReference>
<dbReference type="PANTHER" id="PTHR36174:SF1">
    <property type="entry name" value="LIPID II:GLYCINE GLYCYLTRANSFERASE"/>
    <property type="match status" value="1"/>
</dbReference>
<evidence type="ECO:0000259" key="7">
    <source>
        <dbReference type="Pfam" id="PF13480"/>
    </source>
</evidence>
<evidence type="ECO:0000256" key="4">
    <source>
        <dbReference type="ARBA" id="ARBA00022984"/>
    </source>
</evidence>
<protein>
    <submittedName>
        <fullName evidence="8">Methicillin resistance protein</fullName>
    </submittedName>
</protein>
<evidence type="ECO:0000256" key="6">
    <source>
        <dbReference type="ARBA" id="ARBA00023316"/>
    </source>
</evidence>
<gene>
    <name evidence="8" type="ORF">ACD_80C00097G0008</name>
</gene>